<dbReference type="InterPro" id="IPR001433">
    <property type="entry name" value="OxRdtase_FAD/NAD-bd"/>
</dbReference>
<dbReference type="AlphaFoldDB" id="T1BQX4"/>
<reference evidence="4" key="1">
    <citation type="submission" date="2013-08" db="EMBL/GenBank/DDBJ databases">
        <authorList>
            <person name="Mendez C."/>
            <person name="Richter M."/>
            <person name="Ferrer M."/>
            <person name="Sanchez J."/>
        </authorList>
    </citation>
    <scope>NUCLEOTIDE SEQUENCE</scope>
</reference>
<sequence length="161" mass="17868">MAGATGFAPIKGMIEYARHKGINRPMALYWGVQSAVDLYQRDIVRIWEAELPHFTFVPVLSAPLPEDQWTGRTGFVHQAILDDFSDLSCHQVYACGASRMVEAGFKTFTEAVPCLKTSFIPILSCPQGLEESLTFVVSPILERIDESMDRVSGPSSCARLR</sequence>
<accession>T1BQX4</accession>
<keyword evidence="2" id="KW-0274">FAD</keyword>
<evidence type="ECO:0000256" key="1">
    <source>
        <dbReference type="ARBA" id="ARBA00022630"/>
    </source>
</evidence>
<comment type="caution">
    <text evidence="4">The sequence shown here is derived from an EMBL/GenBank/DDBJ whole genome shotgun (WGS) entry which is preliminary data.</text>
</comment>
<dbReference type="PANTHER" id="PTHR43644:SF1">
    <property type="entry name" value="NAD(P)H-FLAVIN REDUCTASE"/>
    <property type="match status" value="1"/>
</dbReference>
<dbReference type="InterPro" id="IPR039261">
    <property type="entry name" value="FNR_nucleotide-bd"/>
</dbReference>
<name>T1BQX4_9ZZZZ</name>
<dbReference type="SUPFAM" id="SSF52343">
    <property type="entry name" value="Ferredoxin reductase-like, C-terminal NADP-linked domain"/>
    <property type="match status" value="1"/>
</dbReference>
<protein>
    <submittedName>
        <fullName evidence="4">CDP-6-deoxy-delta-3,4-glucoseen reductase</fullName>
    </submittedName>
</protein>
<evidence type="ECO:0000256" key="2">
    <source>
        <dbReference type="ARBA" id="ARBA00022827"/>
    </source>
</evidence>
<organism evidence="4">
    <name type="scientific">mine drainage metagenome</name>
    <dbReference type="NCBI Taxonomy" id="410659"/>
    <lineage>
        <taxon>unclassified sequences</taxon>
        <taxon>metagenomes</taxon>
        <taxon>ecological metagenomes</taxon>
    </lineage>
</organism>
<evidence type="ECO:0000259" key="3">
    <source>
        <dbReference type="Pfam" id="PF00175"/>
    </source>
</evidence>
<proteinExistence type="predicted"/>
<gene>
    <name evidence="4" type="ORF">B1A_06017</name>
</gene>
<feature type="domain" description="Oxidoreductase FAD/NAD(P)-binding" evidence="3">
    <location>
        <begin position="2"/>
        <end position="103"/>
    </location>
</feature>
<dbReference type="Pfam" id="PF00175">
    <property type="entry name" value="NAD_binding_1"/>
    <property type="match status" value="1"/>
</dbReference>
<dbReference type="Gene3D" id="3.40.50.80">
    <property type="entry name" value="Nucleotide-binding domain of ferredoxin-NADP reductase (FNR) module"/>
    <property type="match status" value="1"/>
</dbReference>
<dbReference type="GO" id="GO:0016491">
    <property type="term" value="F:oxidoreductase activity"/>
    <property type="evidence" value="ECO:0007669"/>
    <property type="project" value="InterPro"/>
</dbReference>
<dbReference type="PANTHER" id="PTHR43644">
    <property type="entry name" value="NA(+)-TRANSLOCATING NADH-QUINONE REDUCTASE SUBUNIT"/>
    <property type="match status" value="1"/>
</dbReference>
<dbReference type="EMBL" id="AUZX01004378">
    <property type="protein sequence ID" value="EQD70988.1"/>
    <property type="molecule type" value="Genomic_DNA"/>
</dbReference>
<evidence type="ECO:0000313" key="4">
    <source>
        <dbReference type="EMBL" id="EQD70988.1"/>
    </source>
</evidence>
<keyword evidence="1" id="KW-0285">Flavoprotein</keyword>
<reference evidence="4" key="2">
    <citation type="journal article" date="2014" name="ISME J.">
        <title>Microbial stratification in low pH oxic and suboxic macroscopic growths along an acid mine drainage.</title>
        <authorList>
            <person name="Mendez-Garcia C."/>
            <person name="Mesa V."/>
            <person name="Sprenger R.R."/>
            <person name="Richter M."/>
            <person name="Diez M.S."/>
            <person name="Solano J."/>
            <person name="Bargiela R."/>
            <person name="Golyshina O.V."/>
            <person name="Manteca A."/>
            <person name="Ramos J.L."/>
            <person name="Gallego J.R."/>
            <person name="Llorente I."/>
            <person name="Martins Dos Santos V.A."/>
            <person name="Jensen O.N."/>
            <person name="Pelaez A.I."/>
            <person name="Sanchez J."/>
            <person name="Ferrer M."/>
        </authorList>
    </citation>
    <scope>NUCLEOTIDE SEQUENCE</scope>
</reference>